<feature type="transmembrane region" description="Helical" evidence="11">
    <location>
        <begin position="835"/>
        <end position="856"/>
    </location>
</feature>
<keyword evidence="4" id="KW-0732">Signal</keyword>
<dbReference type="Pfam" id="PF08016">
    <property type="entry name" value="PKD_channel"/>
    <property type="match status" value="1"/>
</dbReference>
<dbReference type="PRINTS" id="PR01433">
    <property type="entry name" value="POLYCYSTIN2"/>
</dbReference>
<evidence type="ECO:0000256" key="11">
    <source>
        <dbReference type="SAM" id="Phobius"/>
    </source>
</evidence>
<dbReference type="Pfam" id="PF01477">
    <property type="entry name" value="PLAT"/>
    <property type="match status" value="1"/>
</dbReference>
<dbReference type="InterPro" id="IPR057244">
    <property type="entry name" value="GAIN_B"/>
</dbReference>
<dbReference type="PROSITE" id="PS50095">
    <property type="entry name" value="PLAT"/>
    <property type="match status" value="1"/>
</dbReference>
<evidence type="ECO:0000256" key="8">
    <source>
        <dbReference type="ARBA" id="ARBA00023180"/>
    </source>
</evidence>
<feature type="transmembrane region" description="Helical" evidence="11">
    <location>
        <begin position="193"/>
        <end position="213"/>
    </location>
</feature>
<feature type="transmembrane region" description="Helical" evidence="11">
    <location>
        <begin position="443"/>
        <end position="464"/>
    </location>
</feature>
<feature type="domain" description="PLAT" evidence="12">
    <location>
        <begin position="238"/>
        <end position="356"/>
    </location>
</feature>
<comment type="similarity">
    <text evidence="2">Belongs to the polycystin family.</text>
</comment>
<keyword evidence="14" id="KW-1185">Reference proteome</keyword>
<dbReference type="GO" id="GO:0050982">
    <property type="term" value="P:detection of mechanical stimulus"/>
    <property type="evidence" value="ECO:0007669"/>
    <property type="project" value="TreeGrafter"/>
</dbReference>
<evidence type="ECO:0000313" key="14">
    <source>
        <dbReference type="Proteomes" id="UP000515135"/>
    </source>
</evidence>
<dbReference type="InterPro" id="IPR003915">
    <property type="entry name" value="PKD_2"/>
</dbReference>
<dbReference type="GO" id="GO:0005509">
    <property type="term" value="F:calcium ion binding"/>
    <property type="evidence" value="ECO:0007669"/>
    <property type="project" value="InterPro"/>
</dbReference>
<dbReference type="InterPro" id="IPR051223">
    <property type="entry name" value="Polycystin"/>
</dbReference>
<reference evidence="15" key="1">
    <citation type="submission" date="2025-08" db="UniProtKB">
        <authorList>
            <consortium name="RefSeq"/>
        </authorList>
    </citation>
    <scope>IDENTIFICATION</scope>
    <source>
        <tissue evidence="15">Gonad</tissue>
    </source>
</reference>
<dbReference type="FunFam" id="2.60.220.50:FF:000083">
    <property type="entry name" value="Uncharacterized protein"/>
    <property type="match status" value="1"/>
</dbReference>
<protein>
    <submittedName>
        <fullName evidence="15">Polycystic kidney disease protein 1-like 2</fullName>
    </submittedName>
</protein>
<dbReference type="InterPro" id="IPR046791">
    <property type="entry name" value="Polycystin_dom"/>
</dbReference>
<dbReference type="InterPro" id="IPR001024">
    <property type="entry name" value="PLAT/LH2_dom"/>
</dbReference>
<evidence type="ECO:0000256" key="7">
    <source>
        <dbReference type="ARBA" id="ARBA00023157"/>
    </source>
</evidence>
<feature type="transmembrane region" description="Helical" evidence="11">
    <location>
        <begin position="485"/>
        <end position="506"/>
    </location>
</feature>
<feature type="domain" description="GAIN-B" evidence="13">
    <location>
        <begin position="1"/>
        <end position="178"/>
    </location>
</feature>
<proteinExistence type="inferred from homology"/>
<dbReference type="InterPro" id="IPR000203">
    <property type="entry name" value="GPS"/>
</dbReference>
<evidence type="ECO:0000259" key="13">
    <source>
        <dbReference type="PROSITE" id="PS50221"/>
    </source>
</evidence>
<comment type="subcellular location">
    <subcellularLocation>
        <location evidence="1">Membrane</location>
        <topology evidence="1">Multi-pass membrane protein</topology>
    </subcellularLocation>
</comment>
<keyword evidence="3 11" id="KW-0812">Transmembrane</keyword>
<dbReference type="OrthoDB" id="10036392at2759"/>
<dbReference type="GeneID" id="109465085"/>
<evidence type="ECO:0000259" key="12">
    <source>
        <dbReference type="PROSITE" id="PS50095"/>
    </source>
</evidence>
<feature type="transmembrane region" description="Helical" evidence="11">
    <location>
        <begin position="998"/>
        <end position="1022"/>
    </location>
</feature>
<keyword evidence="8" id="KW-0325">Glycoprotein</keyword>
<evidence type="ECO:0000256" key="5">
    <source>
        <dbReference type="ARBA" id="ARBA00022989"/>
    </source>
</evidence>
<evidence type="ECO:0000256" key="10">
    <source>
        <dbReference type="PROSITE-ProRule" id="PRU00152"/>
    </source>
</evidence>
<dbReference type="SUPFAM" id="SSF49723">
    <property type="entry name" value="Lipase/lipooxygenase domain (PLAT/LH2 domain)"/>
    <property type="match status" value="1"/>
</dbReference>
<organism evidence="14 15">
    <name type="scientific">Branchiostoma belcheri</name>
    <name type="common">Amphioxus</name>
    <dbReference type="NCBI Taxonomy" id="7741"/>
    <lineage>
        <taxon>Eukaryota</taxon>
        <taxon>Metazoa</taxon>
        <taxon>Chordata</taxon>
        <taxon>Cephalochordata</taxon>
        <taxon>Leptocardii</taxon>
        <taxon>Amphioxiformes</taxon>
        <taxon>Branchiostomatidae</taxon>
        <taxon>Branchiostoma</taxon>
    </lineage>
</organism>
<name>A0A6P4YG87_BRABE</name>
<accession>A0A6P4YG87</accession>
<dbReference type="GO" id="GO:0005262">
    <property type="term" value="F:calcium channel activity"/>
    <property type="evidence" value="ECO:0007669"/>
    <property type="project" value="TreeGrafter"/>
</dbReference>
<feature type="transmembrane region" description="Helical" evidence="11">
    <location>
        <begin position="802"/>
        <end position="823"/>
    </location>
</feature>
<keyword evidence="7" id="KW-1015">Disulfide bond</keyword>
<keyword evidence="6 11" id="KW-0472">Membrane</keyword>
<evidence type="ECO:0000256" key="3">
    <source>
        <dbReference type="ARBA" id="ARBA00022692"/>
    </source>
</evidence>
<dbReference type="Pfam" id="PF20519">
    <property type="entry name" value="Polycystin_dom"/>
    <property type="match status" value="1"/>
</dbReference>
<dbReference type="InterPro" id="IPR013122">
    <property type="entry name" value="PKD1_2_channel"/>
</dbReference>
<dbReference type="PANTHER" id="PTHR10877:SF194">
    <property type="entry name" value="LOCATION OF VULVA DEFECTIVE 1"/>
    <property type="match status" value="1"/>
</dbReference>
<dbReference type="SMART" id="SM00303">
    <property type="entry name" value="GPS"/>
    <property type="match status" value="1"/>
</dbReference>
<evidence type="ECO:0000313" key="15">
    <source>
        <dbReference type="RefSeq" id="XP_019617787.1"/>
    </source>
</evidence>
<dbReference type="Pfam" id="PF01825">
    <property type="entry name" value="GPS"/>
    <property type="match status" value="1"/>
</dbReference>
<dbReference type="Gene3D" id="2.60.220.50">
    <property type="match status" value="1"/>
</dbReference>
<feature type="transmembrane region" description="Helical" evidence="11">
    <location>
        <begin position="897"/>
        <end position="916"/>
    </location>
</feature>
<evidence type="ECO:0000256" key="6">
    <source>
        <dbReference type="ARBA" id="ARBA00023136"/>
    </source>
</evidence>
<dbReference type="InterPro" id="IPR036392">
    <property type="entry name" value="PLAT/LH2_dom_sf"/>
</dbReference>
<gene>
    <name evidence="15" type="primary">LOC109465085</name>
</gene>
<dbReference type="KEGG" id="bbel:109465085"/>
<dbReference type="RefSeq" id="XP_019617787.1">
    <property type="nucleotide sequence ID" value="XM_019762228.1"/>
</dbReference>
<evidence type="ECO:0000256" key="1">
    <source>
        <dbReference type="ARBA" id="ARBA00004141"/>
    </source>
</evidence>
<dbReference type="Proteomes" id="UP000515135">
    <property type="component" value="Unplaced"/>
</dbReference>
<comment type="caution">
    <text evidence="10">Lacks conserved residue(s) required for the propagation of feature annotation.</text>
</comment>
<evidence type="ECO:0000256" key="9">
    <source>
        <dbReference type="PIRSR" id="PIRSR603915-2"/>
    </source>
</evidence>
<dbReference type="PROSITE" id="PS50221">
    <property type="entry name" value="GAIN_B"/>
    <property type="match status" value="1"/>
</dbReference>
<evidence type="ECO:0000256" key="2">
    <source>
        <dbReference type="ARBA" id="ARBA00007200"/>
    </source>
</evidence>
<sequence length="1085" mass="120528">MFPAPRLVKYSPFPNDTMVFRTFSARRNQSYGVLVSLVAPYPGAVMYGKLGDFPNETDYDFKKEVTWDDFIAKTVPPHGDVHMTYTVLQPDTAGDNGTEEYTIGLQVDGCPPEGCPYSVDITRLDCVFWDPGIDAELGSWKRDGCRVSPASTLAHTVCLCDHLTGFGTSGGTEPNRINFKTVFSKFQDLVNNYAVWTTMVVVMGMYFVMIYPARRKDKADEQKWSIKNVHGNRRRHRSRFLVRVDTGHDWGAGTRSKVVFVLTGDKGSTGPRSFQQDDMTFQTGGVNTFLLTTPQKLGGLTSLTVWHDNSGEGRHASWFLERVEVTDLHTNKKTQFVCNDWLGVEHGDGCLKKTLPPTAETDVSLGQRFSLKLREKFKDGHVWLSVVTSRPKSYFSRVQRLSCCVCLLFCKMITSAMWFRGAGQGASSVVLTIGSVELTAETLLVSLWTTLQVFPVNFIIVQIFRRCRPKGVPTSSGLQLPYWSVYVAWTLLVLTTLASGFFLMLYSMEWGRDKSTQWLTAFGLSFLQSMVVFQPAEPLTGWSELEETEHAQLKQQRAERKNWLQLTNNGRQCILGIIIITAAILMVHEVWSPSAPAINQGLKAGFSNGTNLVKTQKDVLPWLEGAFARKLYPTHQYNGDALDWRDSMFISGMPAYRVGPVRLGQFRARTGMCDVAKPALHANKTCVMPYVSGIAGEAAASFPESSPETFIHVVHGMMGSYGGPGYRVNLGEMQAEMMETLRILKANRWIDPYTTALVLDLTLYHVNANLFSTVCVLFEFPPSAGAIVTLKVSTFPLTAQGMAPNILFVAKSVFVACLLYVIIRLVKNARQEGRSFILQVWTIVEVASVVTSLYVIGAMASKDAFAGKAKSLISQELKKEQRSFVDLTDVAFWTDQFTAAVAMVIWLNLVKICSLLRVSARVRTYLDTLINIRMQLLGSLAIFILTVMGFSMLGYLLFCPYVETFRSLSAATVGLTFLPWGEVSYDVLATPSELVGPLFLFASGFTILYLMLSFTAGVFVSATSAMMGENGRGKVAAAKQRKNRLAKAAREARVAVPPARNTLHYCNCDEGNECFGQTHTAETQV</sequence>
<feature type="transmembrane region" description="Helical" evidence="11">
    <location>
        <begin position="573"/>
        <end position="591"/>
    </location>
</feature>
<keyword evidence="5 11" id="KW-1133">Transmembrane helix</keyword>
<dbReference type="FunFam" id="2.60.60.20:FF:000022">
    <property type="entry name" value="Uncharacterized protein"/>
    <property type="match status" value="1"/>
</dbReference>
<dbReference type="PANTHER" id="PTHR10877">
    <property type="entry name" value="POLYCYSTIN FAMILY MEMBER"/>
    <property type="match status" value="1"/>
</dbReference>
<feature type="disulfide bond" evidence="9">
    <location>
        <begin position="673"/>
        <end position="686"/>
    </location>
</feature>
<dbReference type="InterPro" id="IPR046338">
    <property type="entry name" value="GAIN_dom_sf"/>
</dbReference>
<dbReference type="SMART" id="SM00308">
    <property type="entry name" value="LH2"/>
    <property type="match status" value="1"/>
</dbReference>
<dbReference type="Gene3D" id="2.60.60.20">
    <property type="entry name" value="PLAT/LH2 domain"/>
    <property type="match status" value="1"/>
</dbReference>
<evidence type="ECO:0000256" key="4">
    <source>
        <dbReference type="ARBA" id="ARBA00022729"/>
    </source>
</evidence>
<dbReference type="GO" id="GO:0016020">
    <property type="term" value="C:membrane"/>
    <property type="evidence" value="ECO:0007669"/>
    <property type="project" value="UniProtKB-SubCell"/>
</dbReference>
<dbReference type="AlphaFoldDB" id="A0A6P4YG87"/>
<feature type="transmembrane region" description="Helical" evidence="11">
    <location>
        <begin position="936"/>
        <end position="958"/>
    </location>
</feature>